<reference evidence="1 2" key="1">
    <citation type="submission" date="2021-01" db="EMBL/GenBank/DDBJ databases">
        <title>Whole genome shotgun sequence of Asanoa iriomotensis NBRC 100142.</title>
        <authorList>
            <person name="Komaki H."/>
            <person name="Tamura T."/>
        </authorList>
    </citation>
    <scope>NUCLEOTIDE SEQUENCE [LARGE SCALE GENOMIC DNA]</scope>
    <source>
        <strain evidence="1 2">NBRC 100142</strain>
    </source>
</reference>
<evidence type="ECO:0000313" key="2">
    <source>
        <dbReference type="Proteomes" id="UP000624325"/>
    </source>
</evidence>
<proteinExistence type="predicted"/>
<organism evidence="1 2">
    <name type="scientific">Asanoa iriomotensis</name>
    <dbReference type="NCBI Taxonomy" id="234613"/>
    <lineage>
        <taxon>Bacteria</taxon>
        <taxon>Bacillati</taxon>
        <taxon>Actinomycetota</taxon>
        <taxon>Actinomycetes</taxon>
        <taxon>Micromonosporales</taxon>
        <taxon>Micromonosporaceae</taxon>
        <taxon>Asanoa</taxon>
    </lineage>
</organism>
<name>A0ABQ4CGG4_9ACTN</name>
<keyword evidence="2" id="KW-1185">Reference proteome</keyword>
<dbReference type="EMBL" id="BONC01000103">
    <property type="protein sequence ID" value="GIF61405.1"/>
    <property type="molecule type" value="Genomic_DNA"/>
</dbReference>
<dbReference type="Proteomes" id="UP000624325">
    <property type="component" value="Unassembled WGS sequence"/>
</dbReference>
<comment type="caution">
    <text evidence="1">The sequence shown here is derived from an EMBL/GenBank/DDBJ whole genome shotgun (WGS) entry which is preliminary data.</text>
</comment>
<protein>
    <submittedName>
        <fullName evidence="1">Uncharacterized protein</fullName>
    </submittedName>
</protein>
<gene>
    <name evidence="1" type="ORF">Air01nite_75000</name>
</gene>
<accession>A0ABQ4CGG4</accession>
<sequence>MPNNNWDAAIKQLYPADDGTKNFAEMVSLGKAFDVIASVEIGKNLREFVDGDRLTVTVINHSKMAVVTNRTVARTLVPQSAPLTEDLKVDIDPGWTADEGDVLEAVATYKAQAGIHTDFSSTTSHLFTVVP</sequence>
<evidence type="ECO:0000313" key="1">
    <source>
        <dbReference type="EMBL" id="GIF61405.1"/>
    </source>
</evidence>
<dbReference type="RefSeq" id="WP_203708220.1">
    <property type="nucleotide sequence ID" value="NZ_BAAALU010000036.1"/>
</dbReference>